<dbReference type="InterPro" id="IPR038454">
    <property type="entry name" value="DnaA_N_sf"/>
</dbReference>
<keyword evidence="4" id="KW-1185">Reference proteome</keyword>
<dbReference type="PANTHER" id="PTHR46558">
    <property type="entry name" value="TRACRIPTIONAL REGULATORY PROTEIN-RELATED-RELATED"/>
    <property type="match status" value="1"/>
</dbReference>
<dbReference type="SUPFAM" id="SSF47413">
    <property type="entry name" value="lambda repressor-like DNA-binding domains"/>
    <property type="match status" value="1"/>
</dbReference>
<dbReference type="PANTHER" id="PTHR46558:SF11">
    <property type="entry name" value="HTH-TYPE TRANSCRIPTIONAL REGULATOR XRE"/>
    <property type="match status" value="1"/>
</dbReference>
<dbReference type="InterPro" id="IPR024633">
    <property type="entry name" value="DnaA_N_dom"/>
</dbReference>
<protein>
    <submittedName>
        <fullName evidence="3">Transcriptional regulator with XRE-family HTH domain</fullName>
    </submittedName>
</protein>
<dbReference type="RefSeq" id="WP_209971943.1">
    <property type="nucleotide sequence ID" value="NZ_JAGGLB010000008.1"/>
</dbReference>
<name>A0ABS4IUC6_9BACL</name>
<comment type="caution">
    <text evidence="3">The sequence shown here is derived from an EMBL/GenBank/DDBJ whole genome shotgun (WGS) entry which is preliminary data.</text>
</comment>
<reference evidence="3 4" key="1">
    <citation type="submission" date="2021-03" db="EMBL/GenBank/DDBJ databases">
        <title>Genomic Encyclopedia of Type Strains, Phase IV (KMG-IV): sequencing the most valuable type-strain genomes for metagenomic binning, comparative biology and taxonomic classification.</title>
        <authorList>
            <person name="Goeker M."/>
        </authorList>
    </citation>
    <scope>NUCLEOTIDE SEQUENCE [LARGE SCALE GENOMIC DNA]</scope>
    <source>
        <strain evidence="3 4">DSM 26048</strain>
    </source>
</reference>
<dbReference type="CDD" id="cd00093">
    <property type="entry name" value="HTH_XRE"/>
    <property type="match status" value="1"/>
</dbReference>
<dbReference type="SMART" id="SM00530">
    <property type="entry name" value="HTH_XRE"/>
    <property type="match status" value="1"/>
</dbReference>
<gene>
    <name evidence="3" type="ORF">J2Z66_002779</name>
</gene>
<keyword evidence="1" id="KW-0238">DNA-binding</keyword>
<feature type="domain" description="HTH cro/C1-type" evidence="2">
    <location>
        <begin position="11"/>
        <end position="65"/>
    </location>
</feature>
<evidence type="ECO:0000313" key="4">
    <source>
        <dbReference type="Proteomes" id="UP001519287"/>
    </source>
</evidence>
<dbReference type="InterPro" id="IPR010982">
    <property type="entry name" value="Lambda_DNA-bd_dom_sf"/>
</dbReference>
<dbReference type="EMBL" id="JAGGLB010000008">
    <property type="protein sequence ID" value="MBP1991172.1"/>
    <property type="molecule type" value="Genomic_DNA"/>
</dbReference>
<dbReference type="InterPro" id="IPR001387">
    <property type="entry name" value="Cro/C1-type_HTH"/>
</dbReference>
<accession>A0ABS4IUC6</accession>
<evidence type="ECO:0000313" key="3">
    <source>
        <dbReference type="EMBL" id="MBP1991172.1"/>
    </source>
</evidence>
<proteinExistence type="predicted"/>
<dbReference type="PROSITE" id="PS50943">
    <property type="entry name" value="HTH_CROC1"/>
    <property type="match status" value="1"/>
</dbReference>
<evidence type="ECO:0000256" key="1">
    <source>
        <dbReference type="ARBA" id="ARBA00023125"/>
    </source>
</evidence>
<dbReference type="Pfam" id="PF11638">
    <property type="entry name" value="DnaA_N"/>
    <property type="match status" value="1"/>
</dbReference>
<organism evidence="3 4">
    <name type="scientific">Paenibacillus eucommiae</name>
    <dbReference type="NCBI Taxonomy" id="1355755"/>
    <lineage>
        <taxon>Bacteria</taxon>
        <taxon>Bacillati</taxon>
        <taxon>Bacillota</taxon>
        <taxon>Bacilli</taxon>
        <taxon>Bacillales</taxon>
        <taxon>Paenibacillaceae</taxon>
        <taxon>Paenibacillus</taxon>
    </lineage>
</organism>
<evidence type="ECO:0000259" key="2">
    <source>
        <dbReference type="PROSITE" id="PS50943"/>
    </source>
</evidence>
<dbReference type="Proteomes" id="UP001519287">
    <property type="component" value="Unassembled WGS sequence"/>
</dbReference>
<dbReference type="Pfam" id="PF01381">
    <property type="entry name" value="HTH_3"/>
    <property type="match status" value="1"/>
</dbReference>
<dbReference type="Gene3D" id="3.30.300.180">
    <property type="match status" value="1"/>
</dbReference>
<dbReference type="Gene3D" id="1.10.260.40">
    <property type="entry name" value="lambda repressor-like DNA-binding domains"/>
    <property type="match status" value="1"/>
</dbReference>
<sequence>MLDNKKIGKNILDLRKRLELTQVELSTLLGVSHQAVSKWEQGECLPDIEVLLRLGQIFNKSVEELLLSERITDDDFLGEEVEHSIESSGQPSVWIKDLEEIGNQISLPSFNTWLRNTNAEYVDGVFLIYSPNNFTSEWLYHRYSSLIIKTLEGLTGATDFKIEFRSMDANNRGDGMIPSRTTLNLESM</sequence>